<dbReference type="SUPFAM" id="SSF47459">
    <property type="entry name" value="HLH, helix-loop-helix DNA-binding domain"/>
    <property type="match status" value="1"/>
</dbReference>
<dbReference type="EMBL" id="JAHRHJ020000004">
    <property type="protein sequence ID" value="KAH9319407.1"/>
    <property type="molecule type" value="Genomic_DNA"/>
</dbReference>
<evidence type="ECO:0000256" key="5">
    <source>
        <dbReference type="SAM" id="MobiDB-lite"/>
    </source>
</evidence>
<feature type="compositionally biased region" description="Low complexity" evidence="5">
    <location>
        <begin position="139"/>
        <end position="148"/>
    </location>
</feature>
<dbReference type="PROSITE" id="PS50888">
    <property type="entry name" value="BHLH"/>
    <property type="match status" value="1"/>
</dbReference>
<keyword evidence="2" id="KW-0805">Transcription regulation</keyword>
<dbReference type="AlphaFoldDB" id="A0AA38G9X3"/>
<dbReference type="GO" id="GO:0000981">
    <property type="term" value="F:DNA-binding transcription factor activity, RNA polymerase II-specific"/>
    <property type="evidence" value="ECO:0007669"/>
    <property type="project" value="TreeGrafter"/>
</dbReference>
<name>A0AA38G9X3_TAXCH</name>
<dbReference type="PANTHER" id="PTHR16223">
    <property type="entry name" value="TRANSCRIPTION FACTOR BHLH83-RELATED"/>
    <property type="match status" value="1"/>
</dbReference>
<dbReference type="InterPro" id="IPR045843">
    <property type="entry name" value="IND-like"/>
</dbReference>
<evidence type="ECO:0000256" key="3">
    <source>
        <dbReference type="ARBA" id="ARBA00023163"/>
    </source>
</evidence>
<dbReference type="Proteomes" id="UP000824469">
    <property type="component" value="Unassembled WGS sequence"/>
</dbReference>
<dbReference type="SMART" id="SM00353">
    <property type="entry name" value="HLH"/>
    <property type="match status" value="1"/>
</dbReference>
<feature type="compositionally biased region" description="Basic and acidic residues" evidence="5">
    <location>
        <begin position="150"/>
        <end position="159"/>
    </location>
</feature>
<evidence type="ECO:0000313" key="7">
    <source>
        <dbReference type="EMBL" id="KAH9319407.1"/>
    </source>
</evidence>
<evidence type="ECO:0000256" key="4">
    <source>
        <dbReference type="ARBA" id="ARBA00023242"/>
    </source>
</evidence>
<comment type="subcellular location">
    <subcellularLocation>
        <location evidence="1">Nucleus</location>
    </subcellularLocation>
</comment>
<feature type="compositionally biased region" description="Low complexity" evidence="5">
    <location>
        <begin position="354"/>
        <end position="365"/>
    </location>
</feature>
<evidence type="ECO:0000256" key="1">
    <source>
        <dbReference type="ARBA" id="ARBA00004123"/>
    </source>
</evidence>
<evidence type="ECO:0000256" key="2">
    <source>
        <dbReference type="ARBA" id="ARBA00023015"/>
    </source>
</evidence>
<feature type="non-terminal residue" evidence="7">
    <location>
        <position position="1"/>
    </location>
</feature>
<feature type="region of interest" description="Disordered" evidence="5">
    <location>
        <begin position="346"/>
        <end position="367"/>
    </location>
</feature>
<organism evidence="7 8">
    <name type="scientific">Taxus chinensis</name>
    <name type="common">Chinese yew</name>
    <name type="synonym">Taxus wallichiana var. chinensis</name>
    <dbReference type="NCBI Taxonomy" id="29808"/>
    <lineage>
        <taxon>Eukaryota</taxon>
        <taxon>Viridiplantae</taxon>
        <taxon>Streptophyta</taxon>
        <taxon>Embryophyta</taxon>
        <taxon>Tracheophyta</taxon>
        <taxon>Spermatophyta</taxon>
        <taxon>Pinopsida</taxon>
        <taxon>Pinidae</taxon>
        <taxon>Conifers II</taxon>
        <taxon>Cupressales</taxon>
        <taxon>Taxaceae</taxon>
        <taxon>Taxus</taxon>
    </lineage>
</organism>
<dbReference type="InterPro" id="IPR011598">
    <property type="entry name" value="bHLH_dom"/>
</dbReference>
<proteinExistence type="predicted"/>
<feature type="domain" description="BHLH" evidence="6">
    <location>
        <begin position="469"/>
        <end position="520"/>
    </location>
</feature>
<evidence type="ECO:0000259" key="6">
    <source>
        <dbReference type="PROSITE" id="PS50888"/>
    </source>
</evidence>
<dbReference type="Pfam" id="PF00010">
    <property type="entry name" value="HLH"/>
    <property type="match status" value="1"/>
</dbReference>
<dbReference type="GO" id="GO:0000978">
    <property type="term" value="F:RNA polymerase II cis-regulatory region sequence-specific DNA binding"/>
    <property type="evidence" value="ECO:0007669"/>
    <property type="project" value="TreeGrafter"/>
</dbReference>
<dbReference type="PANTHER" id="PTHR16223:SF125">
    <property type="entry name" value="OS08G0506700 PROTEIN"/>
    <property type="match status" value="1"/>
</dbReference>
<keyword evidence="8" id="KW-1185">Reference proteome</keyword>
<keyword evidence="3" id="KW-0804">Transcription</keyword>
<dbReference type="OMA" id="PAKHLGE"/>
<comment type="caution">
    <text evidence="7">The sequence shown here is derived from an EMBL/GenBank/DDBJ whole genome shotgun (WGS) entry which is preliminary data.</text>
</comment>
<accession>A0AA38G9X3</accession>
<sequence length="525" mass="57375">VLYTKMFNNQAQRINIGLDMPSGCLGQSDSKGIRMQFSQYSMESEKMLPIQQRTNNLDFMDVDYKPSICNEAHVDGVMSSMETGLSNNFQGSSGLLRYHSAPSSFFSSPEEEENNNIISQYFSNDSSLPSQSNIKTTHQHQSSISTSHLGENEAAKHRGEGNEYLRRNAHQLPSLKRSAGHAVREDLGKHHHLVAILENGPDVSHENFCTSQMSLMSQAQASHPGGQRIDSYQTNSVSCDPLGRVTNASSSTSKSTLIRHSSSPAGLLSRLVTEAQGAFESGYLDEKIRSTMALGSSCGDILTPNRVQSQMSCLRQNSSPPGLLSQISMDMGVPESVDRLNMPMVGSSAENQAGSSSDDGSLGSGNVRQGYISNFPVGSWDDTAMPFGKPAGMQNGTSFAARKRSKELDGKMTMQGLHNTDAQVEEGNRGASTLINHPYSLPRSTSAELAMEELLQDSVPCKVRAKRGCATHPRSIAERVRRTRISERMRKLQDLVPNSDKQTTNIADMLDEAVEYVKALQKQVQ</sequence>
<dbReference type="InterPro" id="IPR036638">
    <property type="entry name" value="HLH_DNA-bd_sf"/>
</dbReference>
<feature type="region of interest" description="Disordered" evidence="5">
    <location>
        <begin position="128"/>
        <end position="159"/>
    </location>
</feature>
<keyword evidence="4" id="KW-0539">Nucleus</keyword>
<dbReference type="Gene3D" id="4.10.280.10">
    <property type="entry name" value="Helix-loop-helix DNA-binding domain"/>
    <property type="match status" value="1"/>
</dbReference>
<reference evidence="7 8" key="1">
    <citation type="journal article" date="2021" name="Nat. Plants">
        <title>The Taxus genome provides insights into paclitaxel biosynthesis.</title>
        <authorList>
            <person name="Xiong X."/>
            <person name="Gou J."/>
            <person name="Liao Q."/>
            <person name="Li Y."/>
            <person name="Zhou Q."/>
            <person name="Bi G."/>
            <person name="Li C."/>
            <person name="Du R."/>
            <person name="Wang X."/>
            <person name="Sun T."/>
            <person name="Guo L."/>
            <person name="Liang H."/>
            <person name="Lu P."/>
            <person name="Wu Y."/>
            <person name="Zhang Z."/>
            <person name="Ro D.K."/>
            <person name="Shang Y."/>
            <person name="Huang S."/>
            <person name="Yan J."/>
        </authorList>
    </citation>
    <scope>NUCLEOTIDE SEQUENCE [LARGE SCALE GENOMIC DNA]</scope>
    <source>
        <strain evidence="7">Ta-2019</strain>
    </source>
</reference>
<evidence type="ECO:0000313" key="8">
    <source>
        <dbReference type="Proteomes" id="UP000824469"/>
    </source>
</evidence>
<feature type="non-terminal residue" evidence="7">
    <location>
        <position position="525"/>
    </location>
</feature>
<dbReference type="GO" id="GO:0046983">
    <property type="term" value="F:protein dimerization activity"/>
    <property type="evidence" value="ECO:0007669"/>
    <property type="project" value="InterPro"/>
</dbReference>
<protein>
    <recommendedName>
        <fullName evidence="6">BHLH domain-containing protein</fullName>
    </recommendedName>
</protein>
<gene>
    <name evidence="7" type="ORF">KI387_021176</name>
</gene>
<dbReference type="GO" id="GO:0005634">
    <property type="term" value="C:nucleus"/>
    <property type="evidence" value="ECO:0007669"/>
    <property type="project" value="UniProtKB-SubCell"/>
</dbReference>